<evidence type="ECO:0000313" key="4">
    <source>
        <dbReference type="Proteomes" id="UP000789375"/>
    </source>
</evidence>
<keyword evidence="2" id="KW-1133">Transmembrane helix</keyword>
<evidence type="ECO:0000256" key="1">
    <source>
        <dbReference type="SAM" id="Coils"/>
    </source>
</evidence>
<keyword evidence="2" id="KW-0812">Transmembrane</keyword>
<feature type="transmembrane region" description="Helical" evidence="2">
    <location>
        <begin position="58"/>
        <end position="77"/>
    </location>
</feature>
<organism evidence="3 4">
    <name type="scientific">Funneliformis mosseae</name>
    <name type="common">Endomycorrhizal fungus</name>
    <name type="synonym">Glomus mosseae</name>
    <dbReference type="NCBI Taxonomy" id="27381"/>
    <lineage>
        <taxon>Eukaryota</taxon>
        <taxon>Fungi</taxon>
        <taxon>Fungi incertae sedis</taxon>
        <taxon>Mucoromycota</taxon>
        <taxon>Glomeromycotina</taxon>
        <taxon>Glomeromycetes</taxon>
        <taxon>Glomerales</taxon>
        <taxon>Glomeraceae</taxon>
        <taxon>Funneliformis</taxon>
    </lineage>
</organism>
<keyword evidence="2" id="KW-0472">Membrane</keyword>
<keyword evidence="4" id="KW-1185">Reference proteome</keyword>
<accession>A0A9N8Z093</accession>
<keyword evidence="1" id="KW-0175">Coiled coil</keyword>
<dbReference type="EMBL" id="CAJVPP010000305">
    <property type="protein sequence ID" value="CAG8467555.1"/>
    <property type="molecule type" value="Genomic_DNA"/>
</dbReference>
<feature type="coiled-coil region" evidence="1">
    <location>
        <begin position="202"/>
        <end position="229"/>
    </location>
</feature>
<name>A0A9N8Z093_FUNMO</name>
<evidence type="ECO:0000313" key="3">
    <source>
        <dbReference type="EMBL" id="CAG8467555.1"/>
    </source>
</evidence>
<comment type="caution">
    <text evidence="3">The sequence shown here is derived from an EMBL/GenBank/DDBJ whole genome shotgun (WGS) entry which is preliminary data.</text>
</comment>
<evidence type="ECO:0000256" key="2">
    <source>
        <dbReference type="SAM" id="Phobius"/>
    </source>
</evidence>
<proteinExistence type="predicted"/>
<dbReference type="AlphaFoldDB" id="A0A9N8Z093"/>
<gene>
    <name evidence="3" type="ORF">FMOSSE_LOCUS2351</name>
</gene>
<protein>
    <submittedName>
        <fullName evidence="3">10517_t:CDS:1</fullName>
    </submittedName>
</protein>
<sequence length="370" mass="42864">MKIKNEIDETLQLRNKKTPDQEGMIEKHEIVEQKEVEKVEQKEVKKETPLTPKEQAKYWIQTILILTGFIALAYMFLPSMTSQYPFEELANSTTQLVEDIIKVDLPSSGTVMDGTVSSRRFANIVEDSPAFKETGPSIASLLRKFSDKIMDAGIALEDMYRKGDMLFWVLNNEISEMMKKLNPSLFDSFFDKEDEAFFKSRIQEMINNIEEFRRKVTDARKAIVDAEEYRGPAEKKVRQGIAEAMKFIHRGPDIHEYRLKLNEEEYYLEKIDDDKAIDVLNARDELKHAENVLKVLEKSHEALDLINKILLSYRNKLYDVEAQLDKTKKSKITKKDLGKLEKLVDMLKDSQQKFIGKDTLGDKGSTKIYT</sequence>
<dbReference type="Proteomes" id="UP000789375">
    <property type="component" value="Unassembled WGS sequence"/>
</dbReference>
<reference evidence="3" key="1">
    <citation type="submission" date="2021-06" db="EMBL/GenBank/DDBJ databases">
        <authorList>
            <person name="Kallberg Y."/>
            <person name="Tangrot J."/>
            <person name="Rosling A."/>
        </authorList>
    </citation>
    <scope>NUCLEOTIDE SEQUENCE</scope>
    <source>
        <strain evidence="3">87-6 pot B 2015</strain>
    </source>
</reference>